<evidence type="ECO:0000313" key="4">
    <source>
        <dbReference type="Proteomes" id="UP000297398"/>
    </source>
</evidence>
<reference evidence="2 3" key="3">
    <citation type="journal article" date="2015" name="PLoS ONE">
        <title>Comparative Genomic and Phylogenomic Analyses Reveal a Conserved Core Genome Shared by Estuarine and Oceanic Cyanopodoviruses.</title>
        <authorList>
            <person name="Huang S."/>
            <person name="Zhang S."/>
            <person name="Jiao N."/>
            <person name="Chen F."/>
        </authorList>
    </citation>
    <scope>NUCLEOTIDE SEQUENCE [LARGE SCALE GENOMIC DNA]</scope>
</reference>
<proteinExistence type="predicted"/>
<name>G8EYF0_9CAUD</name>
<dbReference type="KEGG" id="vg:26646392"/>
<reference evidence="1 4" key="1">
    <citation type="submission" date="2010-12" db="EMBL/GenBank/DDBJ databases">
        <title>The Genome Sequence of Synechococcus phage S-CBP42.</title>
        <authorList>
            <consortium name="The Broad Institute Genome Sequencing Platform"/>
            <person name="Henn M.R."/>
            <person name="Chen F."/>
            <person name="Wang K."/>
            <person name="Levin J."/>
            <person name="Malboeuf C."/>
            <person name="Casali M."/>
            <person name="Russ C."/>
            <person name="Lennon N."/>
            <person name="Chapman S.B."/>
            <person name="Erlich R."/>
            <person name="Young S.K."/>
            <person name="Yandava C."/>
            <person name="Zeng Q."/>
            <person name="Alvarado L."/>
            <person name="Anderson S."/>
            <person name="Berlin A."/>
            <person name="Chen Z."/>
            <person name="Freedman E."/>
            <person name="Gellesch M."/>
            <person name="Goldberg J."/>
            <person name="Green L."/>
            <person name="Griggs A."/>
            <person name="Gujja S."/>
            <person name="Heilman E.R."/>
            <person name="Heiman D."/>
            <person name="Hollinger A."/>
            <person name="Howarth C."/>
            <person name="Larson L."/>
            <person name="Mehta T."/>
            <person name="Pearson M."/>
            <person name="Roberts A."/>
            <person name="Ryan E."/>
            <person name="Saif S."/>
            <person name="Shea T."/>
            <person name="Shenoy N."/>
            <person name="Sisk P."/>
            <person name="Stolte C."/>
            <person name="Sykes S."/>
            <person name="White J."/>
            <person name="Haas B."/>
            <person name="Nusbaum C."/>
            <person name="Birren B."/>
        </authorList>
    </citation>
    <scope>NUCLEOTIDE SEQUENCE [LARGE SCALE GENOMIC DNA]</scope>
</reference>
<evidence type="ECO:0000313" key="3">
    <source>
        <dbReference type="Proteomes" id="UP000030042"/>
    </source>
</evidence>
<evidence type="ECO:0000313" key="2">
    <source>
        <dbReference type="EMBL" id="AGK86686.1"/>
    </source>
</evidence>
<dbReference type="Proteomes" id="UP000297398">
    <property type="component" value="Segment"/>
</dbReference>
<reference evidence="3" key="2">
    <citation type="submission" date="2012-12" db="EMBL/GenBank/DDBJ databases">
        <title>Genomics of marine cyanopodoviruses.</title>
        <authorList>
            <person name="Huang S."/>
            <person name="Chen F."/>
        </authorList>
    </citation>
    <scope>NUCLEOTIDE SEQUENCE [LARGE SCALE GENOMIC DNA]</scope>
</reference>
<evidence type="ECO:0000313" key="1">
    <source>
        <dbReference type="EMBL" id="AET72530.1"/>
    </source>
</evidence>
<keyword evidence="3" id="KW-1185">Reference proteome</keyword>
<dbReference type="RefSeq" id="YP_009220219.1">
    <property type="nucleotide sequence ID" value="NC_029031.1"/>
</dbReference>
<dbReference type="GeneID" id="26646392"/>
<dbReference type="Proteomes" id="UP000030042">
    <property type="component" value="Segment"/>
</dbReference>
<dbReference type="EMBL" id="KC310805">
    <property type="protein sequence ID" value="AGK86686.1"/>
    <property type="molecule type" value="Genomic_DNA"/>
</dbReference>
<accession>G8EYF0</accession>
<protein>
    <submittedName>
        <fullName evidence="1">Uncharacterized protein</fullName>
    </submittedName>
</protein>
<sequence length="49" mass="5444">MRTYHITFKALDGHESTLPVISTSAVQAVADLQTLGYRIRKVTHCFPAV</sequence>
<dbReference type="EMBL" id="JF974300">
    <property type="protein sequence ID" value="AET72530.1"/>
    <property type="molecule type" value="Genomic_DNA"/>
</dbReference>
<gene>
    <name evidence="2" type="ORF">S-CBP42_0035</name>
    <name evidence="1" type="ORF">SXGG_00033</name>
</gene>
<organism evidence="1 4">
    <name type="scientific">Synechococcus phage S-CBP42</name>
    <dbReference type="NCBI Taxonomy" id="461711"/>
    <lineage>
        <taxon>Viruses</taxon>
        <taxon>Duplodnaviria</taxon>
        <taxon>Heunggongvirae</taxon>
        <taxon>Uroviricota</taxon>
        <taxon>Caudoviricetes</taxon>
        <taxon>Autographivirales</taxon>
        <taxon>Aegirvirus</taxon>
        <taxon>Aegirvirus SCBP42</taxon>
    </lineage>
</organism>